<evidence type="ECO:0000259" key="2">
    <source>
        <dbReference type="Pfam" id="PF00589"/>
    </source>
</evidence>
<reference evidence="4" key="1">
    <citation type="submission" date="2018-03" db="EMBL/GenBank/DDBJ databases">
        <authorList>
            <person name="Zecchin S."/>
        </authorList>
    </citation>
    <scope>NUCLEOTIDE SEQUENCE [LARGE SCALE GENOMIC DNA]</scope>
</reference>
<dbReference type="InterPro" id="IPR013762">
    <property type="entry name" value="Integrase-like_cat_sf"/>
</dbReference>
<keyword evidence="1" id="KW-0233">DNA recombination</keyword>
<dbReference type="GO" id="GO:0003677">
    <property type="term" value="F:DNA binding"/>
    <property type="evidence" value="ECO:0007669"/>
    <property type="project" value="InterPro"/>
</dbReference>
<evidence type="ECO:0000313" key="3">
    <source>
        <dbReference type="EMBL" id="SPQ01130.1"/>
    </source>
</evidence>
<dbReference type="Proteomes" id="UP000245125">
    <property type="component" value="Unassembled WGS sequence"/>
</dbReference>
<dbReference type="SUPFAM" id="SSF56349">
    <property type="entry name" value="DNA breaking-rejoining enzymes"/>
    <property type="match status" value="1"/>
</dbReference>
<feature type="domain" description="Tyr recombinase" evidence="2">
    <location>
        <begin position="17"/>
        <end position="112"/>
    </location>
</feature>
<dbReference type="AlphaFoldDB" id="A0A2U3QIE9"/>
<organism evidence="3 4">
    <name type="scientific">Candidatus Sulfobium mesophilum</name>
    <dbReference type="NCBI Taxonomy" id="2016548"/>
    <lineage>
        <taxon>Bacteria</taxon>
        <taxon>Pseudomonadati</taxon>
        <taxon>Nitrospirota</taxon>
        <taxon>Nitrospiria</taxon>
        <taxon>Nitrospirales</taxon>
        <taxon>Nitrospiraceae</taxon>
        <taxon>Candidatus Sulfobium</taxon>
    </lineage>
</organism>
<dbReference type="InterPro" id="IPR011010">
    <property type="entry name" value="DNA_brk_join_enz"/>
</dbReference>
<protein>
    <submittedName>
        <fullName evidence="3">Phage integrase</fullName>
    </submittedName>
</protein>
<evidence type="ECO:0000313" key="4">
    <source>
        <dbReference type="Proteomes" id="UP000245125"/>
    </source>
</evidence>
<dbReference type="Pfam" id="PF00589">
    <property type="entry name" value="Phage_integrase"/>
    <property type="match status" value="1"/>
</dbReference>
<accession>A0A2U3QIE9</accession>
<evidence type="ECO:0000256" key="1">
    <source>
        <dbReference type="ARBA" id="ARBA00023172"/>
    </source>
</evidence>
<gene>
    <name evidence="3" type="ORF">NBG4_440002</name>
</gene>
<dbReference type="Gene3D" id="1.10.443.10">
    <property type="entry name" value="Intergrase catalytic core"/>
    <property type="match status" value="1"/>
</dbReference>
<dbReference type="InterPro" id="IPR002104">
    <property type="entry name" value="Integrase_catalytic"/>
</dbReference>
<name>A0A2U3QIE9_9BACT</name>
<sequence length="120" mass="14152">MDWYSKQIHVKRSLYRQQFQKPKTKSAIRDIDLTDRLARELYVWKLVCPTNDNNLVFPSPQGKMTQHDNVVKRYFNSALRSAGLKQVSFHSLRHSNASFRIHVGQNVKYIQNSWAMQALM</sequence>
<dbReference type="EMBL" id="OUUY01000091">
    <property type="protein sequence ID" value="SPQ01130.1"/>
    <property type="molecule type" value="Genomic_DNA"/>
</dbReference>
<dbReference type="GO" id="GO:0006310">
    <property type="term" value="P:DNA recombination"/>
    <property type="evidence" value="ECO:0007669"/>
    <property type="project" value="UniProtKB-KW"/>
</dbReference>
<dbReference type="GO" id="GO:0015074">
    <property type="term" value="P:DNA integration"/>
    <property type="evidence" value="ECO:0007669"/>
    <property type="project" value="InterPro"/>
</dbReference>
<proteinExistence type="predicted"/>
<keyword evidence="4" id="KW-1185">Reference proteome</keyword>